<dbReference type="Pfam" id="PF24883">
    <property type="entry name" value="NPHP3_N"/>
    <property type="match status" value="1"/>
</dbReference>
<dbReference type="Proteomes" id="UP001610444">
    <property type="component" value="Unassembled WGS sequence"/>
</dbReference>
<reference evidence="3 4" key="1">
    <citation type="submission" date="2024-07" db="EMBL/GenBank/DDBJ databases">
        <title>Section-level genome sequencing and comparative genomics of Aspergillus sections Usti and Cavernicolus.</title>
        <authorList>
            <consortium name="Lawrence Berkeley National Laboratory"/>
            <person name="Nybo J.L."/>
            <person name="Vesth T.C."/>
            <person name="Theobald S."/>
            <person name="Frisvad J.C."/>
            <person name="Larsen T.O."/>
            <person name="Kjaerboelling I."/>
            <person name="Rothschild-Mancinelli K."/>
            <person name="Lyhne E.K."/>
            <person name="Kogle M.E."/>
            <person name="Barry K."/>
            <person name="Clum A."/>
            <person name="Na H."/>
            <person name="Ledsgaard L."/>
            <person name="Lin J."/>
            <person name="Lipzen A."/>
            <person name="Kuo A."/>
            <person name="Riley R."/>
            <person name="Mondo S."/>
            <person name="LaButti K."/>
            <person name="Haridas S."/>
            <person name="Pangalinan J."/>
            <person name="Salamov A.A."/>
            <person name="Simmons B.A."/>
            <person name="Magnuson J.K."/>
            <person name="Chen J."/>
            <person name="Drula E."/>
            <person name="Henrissat B."/>
            <person name="Wiebenga A."/>
            <person name="Lubbers R.J."/>
            <person name="Gomes A.C."/>
            <person name="Macurrencykelacurrency M.R."/>
            <person name="Stajich J."/>
            <person name="Grigoriev I.V."/>
            <person name="Mortensen U.H."/>
            <person name="De vries R.P."/>
            <person name="Baker S.E."/>
            <person name="Andersen M.R."/>
        </authorList>
    </citation>
    <scope>NUCLEOTIDE SEQUENCE [LARGE SCALE GENOMIC DNA]</scope>
    <source>
        <strain evidence="3 4">CBS 756.74</strain>
    </source>
</reference>
<dbReference type="InterPro" id="IPR056884">
    <property type="entry name" value="NPHP3-like_N"/>
</dbReference>
<sequence>MEALAALSLAGTIIQVVDFGSKILTTTHELYKSTENITIFQQCELVTADLHKITQQLNNCNPRRSRNSRISPTPDIDNSLQSLLNECFNVASKLLARFEKLRVRGKKTKYKTFSQAVKAVFSESEIQIVDLRAQVNTLISTDSRQTNIDRDTRGLIMALSRHEDRIETQGTAIAQLLGKIDLIAQDQARTLAAVTQIDRAKSKASSKEVKQMSFLDGVLSWSGEVRGAEGAADLQRDMKSRVTKVLLQELSYPAINDREDAITEAHQETFRWILSDQSPLTQSFVDWLQKGQGVYWINGKAASGKSTLMKYIFEQPDFRSLLKDWTRGDDLITARFYFWSSGTPEQRSQKGLLRSLLHEILLQDMTLAPLLFPVRWATIYSRLCEPFAYNNIEAPDSWALPELTYGFEQLVHQDTRHKRICLLIDGLDEYEGDHRYIASLFWKIAASTDIKVCLSSRPLLAFQDAFASAPSFRLQDFTYEDIKGYVTATFSDNQYFCALERDDPDTASELIESVLQRADGVFLWVRLVVASLLEGLGNRDTIEDLQERLLLLPDDLSDLYDNMLNSIPPRYQERAAKVFDLIEASHFVMDRWEGEPDKIKQLDTFTLTLALRSSPDSVLDLEQVPTETNKRSRACQQLEDQLKVCCAGLVETGSLGKSEYTNGIRTRPCLNLLCFNVAQAC</sequence>
<protein>
    <recommendedName>
        <fullName evidence="2">Nephrocystin 3-like N-terminal domain-containing protein</fullName>
    </recommendedName>
</protein>
<evidence type="ECO:0000256" key="1">
    <source>
        <dbReference type="ARBA" id="ARBA00022737"/>
    </source>
</evidence>
<dbReference type="SUPFAM" id="SSF52540">
    <property type="entry name" value="P-loop containing nucleoside triphosphate hydrolases"/>
    <property type="match status" value="1"/>
</dbReference>
<dbReference type="RefSeq" id="XP_070892213.1">
    <property type="nucleotide sequence ID" value="XM_071047441.1"/>
</dbReference>
<name>A0ABR4J9K6_9EURO</name>
<dbReference type="Gene3D" id="3.40.50.300">
    <property type="entry name" value="P-loop containing nucleotide triphosphate hydrolases"/>
    <property type="match status" value="1"/>
</dbReference>
<evidence type="ECO:0000313" key="4">
    <source>
        <dbReference type="Proteomes" id="UP001610444"/>
    </source>
</evidence>
<dbReference type="EMBL" id="JBFXLR010000109">
    <property type="protein sequence ID" value="KAL2836736.1"/>
    <property type="molecule type" value="Genomic_DNA"/>
</dbReference>
<keyword evidence="4" id="KW-1185">Reference proteome</keyword>
<organism evidence="3 4">
    <name type="scientific">Aspergillus pseudodeflectus</name>
    <dbReference type="NCBI Taxonomy" id="176178"/>
    <lineage>
        <taxon>Eukaryota</taxon>
        <taxon>Fungi</taxon>
        <taxon>Dikarya</taxon>
        <taxon>Ascomycota</taxon>
        <taxon>Pezizomycotina</taxon>
        <taxon>Eurotiomycetes</taxon>
        <taxon>Eurotiomycetidae</taxon>
        <taxon>Eurotiales</taxon>
        <taxon>Aspergillaceae</taxon>
        <taxon>Aspergillus</taxon>
        <taxon>Aspergillus subgen. Nidulantes</taxon>
    </lineage>
</organism>
<dbReference type="InterPro" id="IPR027417">
    <property type="entry name" value="P-loop_NTPase"/>
</dbReference>
<dbReference type="PANTHER" id="PTHR10039:SF5">
    <property type="entry name" value="NACHT DOMAIN-CONTAINING PROTEIN"/>
    <property type="match status" value="1"/>
</dbReference>
<gene>
    <name evidence="3" type="ORF">BJX68DRAFT_273368</name>
</gene>
<evidence type="ECO:0000313" key="3">
    <source>
        <dbReference type="EMBL" id="KAL2836736.1"/>
    </source>
</evidence>
<accession>A0ABR4J9K6</accession>
<feature type="domain" description="Nephrocystin 3-like N-terminal" evidence="2">
    <location>
        <begin position="269"/>
        <end position="457"/>
    </location>
</feature>
<proteinExistence type="predicted"/>
<evidence type="ECO:0000259" key="2">
    <source>
        <dbReference type="Pfam" id="PF24883"/>
    </source>
</evidence>
<dbReference type="GeneID" id="98162605"/>
<dbReference type="PANTHER" id="PTHR10039">
    <property type="entry name" value="AMELOGENIN"/>
    <property type="match status" value="1"/>
</dbReference>
<comment type="caution">
    <text evidence="3">The sequence shown here is derived from an EMBL/GenBank/DDBJ whole genome shotgun (WGS) entry which is preliminary data.</text>
</comment>
<keyword evidence="1" id="KW-0677">Repeat</keyword>